<sequence>MSLQLPVVCICPGSILLKLYCTSIARRFTSNICTAMTSVSAETVRRPPTKCIILTSQRSGSVFLQKYLQSHPEICCHGEVLLGLGGPAGCEPPGFLNRHRRSRLAWAWIFSGAAIFPNRVIDRTLEASPDSGAVAFRGMYNQLQRESIVNHLLEIPDLKVIHLMRDDLLRQYVSRKQMHHRYNLHGKGSAHTNKPIKLNAISISPSAALAEMTFMARSREKLHQAFENNGNEILTLHYERLLGGGTVEEVDRKRLCEFLGVSDFEMTSNLVKMSKAPLEEVVDNFEDLKAAVQASEFAPLLTAPEPALA</sequence>
<evidence type="ECO:0000313" key="1">
    <source>
        <dbReference type="EMBL" id="MCC9642366.1"/>
    </source>
</evidence>
<dbReference type="SUPFAM" id="SSF52540">
    <property type="entry name" value="P-loop containing nucleoside triphosphate hydrolases"/>
    <property type="match status" value="1"/>
</dbReference>
<organism evidence="1 2">
    <name type="scientific">Rhodopirellula halodulae</name>
    <dbReference type="NCBI Taxonomy" id="2894198"/>
    <lineage>
        <taxon>Bacteria</taxon>
        <taxon>Pseudomonadati</taxon>
        <taxon>Planctomycetota</taxon>
        <taxon>Planctomycetia</taxon>
        <taxon>Pirellulales</taxon>
        <taxon>Pirellulaceae</taxon>
        <taxon>Rhodopirellula</taxon>
    </lineage>
</organism>
<comment type="caution">
    <text evidence="1">The sequence shown here is derived from an EMBL/GenBank/DDBJ whole genome shotgun (WGS) entry which is preliminary data.</text>
</comment>
<dbReference type="RefSeq" id="WP_230273175.1">
    <property type="nucleotide sequence ID" value="NZ_JAJKFW010000020.1"/>
</dbReference>
<dbReference type="Gene3D" id="3.40.50.300">
    <property type="entry name" value="P-loop containing nucleotide triphosphate hydrolases"/>
    <property type="match status" value="1"/>
</dbReference>
<dbReference type="EMBL" id="JAJKFW010000020">
    <property type="protein sequence ID" value="MCC9642366.1"/>
    <property type="molecule type" value="Genomic_DNA"/>
</dbReference>
<proteinExistence type="predicted"/>
<reference evidence="1" key="1">
    <citation type="submission" date="2021-11" db="EMBL/GenBank/DDBJ databases">
        <title>Genome sequence.</title>
        <authorList>
            <person name="Sun Q."/>
        </authorList>
    </citation>
    <scope>NUCLEOTIDE SEQUENCE</scope>
    <source>
        <strain evidence="1">JC740</strain>
    </source>
</reference>
<protein>
    <submittedName>
        <fullName evidence="1">Sulfotransferase</fullName>
    </submittedName>
</protein>
<name>A0ABS8NFN3_9BACT</name>
<evidence type="ECO:0000313" key="2">
    <source>
        <dbReference type="Proteomes" id="UP001430306"/>
    </source>
</evidence>
<gene>
    <name evidence="1" type="ORF">LOC71_08775</name>
</gene>
<accession>A0ABS8NFN3</accession>
<dbReference type="InterPro" id="IPR027417">
    <property type="entry name" value="P-loop_NTPase"/>
</dbReference>
<dbReference type="Proteomes" id="UP001430306">
    <property type="component" value="Unassembled WGS sequence"/>
</dbReference>
<keyword evidence="2" id="KW-1185">Reference proteome</keyword>